<name>E2A987_CAMFO</name>
<gene>
    <name evidence="1" type="ORF">EAG_10539</name>
</gene>
<dbReference type="AlphaFoldDB" id="E2A987"/>
<sequence>LIIIKQYACQNCSFDVPSDPRSLVNTPRNTDTDVCGNGYYYHFGLTKSILNAISSISRNITNIKISINIDGLPLSKSSQRQFWPILGFIADFKKVFVIGIYYGTEKPTDSNEFLQKFVNEAKLLCKEGIIINNKNIPCIIDSIICDAPAKAFILKIKGHNGYFSCTKCITEGSYINGKMCFPEINAQLRTDIDFRLRKDENFHVGYSILSEIPNFDLVHNIPLDYMHLICLGVTRKLLYIWLFGELTVRLRNRKVKAISWQLENVLKLYMPCEFARKPRSLTLVKLWKATEFRNLLLYTGPIALKPSLRKDLYDHFLVLHVAIRILCSSKLRDFIDYAHDLLKHFVSSFKLLYGVHNISHNIHGLIHIVEDAKKFGTLDYFSAFKYENYLQTFKKLLKKHDKPLEQIVRRYTEYEQNKIKENKAEECEITYLKSTHTKGPLIEGCYNPQYRIMRCLNTTIRIDTLADNCCRLKNGNIIEVKNIAYCKELNTNVVIGNEFCHKEDLYNIPCHSSFIGIFIIENLSELKMWPVEDVETKYVKLPLIKDNKFAAFPLLH</sequence>
<dbReference type="Proteomes" id="UP000000311">
    <property type="component" value="Unassembled WGS sequence"/>
</dbReference>
<proteinExistence type="predicted"/>
<dbReference type="PANTHER" id="PTHR33053">
    <property type="entry name" value="PROTEIN, PUTATIVE-RELATED"/>
    <property type="match status" value="1"/>
</dbReference>
<dbReference type="PANTHER" id="PTHR33053:SF24">
    <property type="entry name" value="TRANSPOSASE DOMAIN-CONTAINING PROTEIN"/>
    <property type="match status" value="1"/>
</dbReference>
<feature type="non-terminal residue" evidence="1">
    <location>
        <position position="1"/>
    </location>
</feature>
<dbReference type="OMA" id="KLYMPCE"/>
<protein>
    <submittedName>
        <fullName evidence="1">Uncharacterized protein</fullName>
    </submittedName>
</protein>
<feature type="non-terminal residue" evidence="1">
    <location>
        <position position="556"/>
    </location>
</feature>
<dbReference type="InParanoid" id="E2A987"/>
<keyword evidence="2" id="KW-1185">Reference proteome</keyword>
<dbReference type="OrthoDB" id="7549170at2759"/>
<accession>E2A987</accession>
<dbReference type="EMBL" id="GL437722">
    <property type="protein sequence ID" value="EFN70002.1"/>
    <property type="molecule type" value="Genomic_DNA"/>
</dbReference>
<evidence type="ECO:0000313" key="2">
    <source>
        <dbReference type="Proteomes" id="UP000000311"/>
    </source>
</evidence>
<organism evidence="2">
    <name type="scientific">Camponotus floridanus</name>
    <name type="common">Florida carpenter ant</name>
    <dbReference type="NCBI Taxonomy" id="104421"/>
    <lineage>
        <taxon>Eukaryota</taxon>
        <taxon>Metazoa</taxon>
        <taxon>Ecdysozoa</taxon>
        <taxon>Arthropoda</taxon>
        <taxon>Hexapoda</taxon>
        <taxon>Insecta</taxon>
        <taxon>Pterygota</taxon>
        <taxon>Neoptera</taxon>
        <taxon>Endopterygota</taxon>
        <taxon>Hymenoptera</taxon>
        <taxon>Apocrita</taxon>
        <taxon>Aculeata</taxon>
        <taxon>Formicoidea</taxon>
        <taxon>Formicidae</taxon>
        <taxon>Formicinae</taxon>
        <taxon>Camponotus</taxon>
    </lineage>
</organism>
<reference evidence="1 2" key="1">
    <citation type="journal article" date="2010" name="Science">
        <title>Genomic comparison of the ants Camponotus floridanus and Harpegnathos saltator.</title>
        <authorList>
            <person name="Bonasio R."/>
            <person name="Zhang G."/>
            <person name="Ye C."/>
            <person name="Mutti N.S."/>
            <person name="Fang X."/>
            <person name="Qin N."/>
            <person name="Donahue G."/>
            <person name="Yang P."/>
            <person name="Li Q."/>
            <person name="Li C."/>
            <person name="Zhang P."/>
            <person name="Huang Z."/>
            <person name="Berger S.L."/>
            <person name="Reinberg D."/>
            <person name="Wang J."/>
            <person name="Liebig J."/>
        </authorList>
    </citation>
    <scope>NUCLEOTIDE SEQUENCE [LARGE SCALE GENOMIC DNA]</scope>
    <source>
        <strain evidence="2">C129</strain>
    </source>
</reference>
<evidence type="ECO:0000313" key="1">
    <source>
        <dbReference type="EMBL" id="EFN70002.1"/>
    </source>
</evidence>